<keyword evidence="10" id="KW-1185">Reference proteome</keyword>
<comment type="caution">
    <text evidence="9">The sequence shown here is derived from an EMBL/GenBank/DDBJ whole genome shotgun (WGS) entry which is preliminary data.</text>
</comment>
<dbReference type="PANTHER" id="PTHR11839:SF18">
    <property type="entry name" value="NUDIX HYDROLASE DOMAIN-CONTAINING PROTEIN"/>
    <property type="match status" value="1"/>
</dbReference>
<evidence type="ECO:0000313" key="10">
    <source>
        <dbReference type="Proteomes" id="UP000755104"/>
    </source>
</evidence>
<evidence type="ECO:0000259" key="8">
    <source>
        <dbReference type="PROSITE" id="PS51462"/>
    </source>
</evidence>
<dbReference type="GO" id="GO:0016787">
    <property type="term" value="F:hydrolase activity"/>
    <property type="evidence" value="ECO:0007669"/>
    <property type="project" value="UniProtKB-KW"/>
</dbReference>
<evidence type="ECO:0000256" key="5">
    <source>
        <dbReference type="ARBA" id="ARBA00022801"/>
    </source>
</evidence>
<evidence type="ECO:0000256" key="3">
    <source>
        <dbReference type="ARBA" id="ARBA00007275"/>
    </source>
</evidence>
<accession>A0ABS7J5A3</accession>
<dbReference type="PANTHER" id="PTHR11839">
    <property type="entry name" value="UDP/ADP-SUGAR PYROPHOSPHATASE"/>
    <property type="match status" value="1"/>
</dbReference>
<dbReference type="InterPro" id="IPR015797">
    <property type="entry name" value="NUDIX_hydrolase-like_dom_sf"/>
</dbReference>
<evidence type="ECO:0000256" key="7">
    <source>
        <dbReference type="ARBA" id="ARBA00032272"/>
    </source>
</evidence>
<organism evidence="9 10">
    <name type="scientific">Qipengyuania qiaonensis</name>
    <dbReference type="NCBI Taxonomy" id="2867240"/>
    <lineage>
        <taxon>Bacteria</taxon>
        <taxon>Pseudomonadati</taxon>
        <taxon>Pseudomonadota</taxon>
        <taxon>Alphaproteobacteria</taxon>
        <taxon>Sphingomonadales</taxon>
        <taxon>Erythrobacteraceae</taxon>
        <taxon>Qipengyuania</taxon>
    </lineage>
</organism>
<evidence type="ECO:0000256" key="6">
    <source>
        <dbReference type="ARBA" id="ARBA00032162"/>
    </source>
</evidence>
<gene>
    <name evidence="9" type="ORF">K3174_08035</name>
</gene>
<name>A0ABS7J5A3_9SPHN</name>
<dbReference type="EMBL" id="JAIGNO010000004">
    <property type="protein sequence ID" value="MBX7482477.1"/>
    <property type="molecule type" value="Genomic_DNA"/>
</dbReference>
<dbReference type="Pfam" id="PF00293">
    <property type="entry name" value="NUDIX"/>
    <property type="match status" value="1"/>
</dbReference>
<evidence type="ECO:0000256" key="4">
    <source>
        <dbReference type="ARBA" id="ARBA00016377"/>
    </source>
</evidence>
<sequence length="181" mass="19701">MPVPDHDADEQIVWQGKYITAKKRGRWEYVGRPRNIRAAVILALDDDGHVLLVEQYRVPLGRHCIEMPAGLIGDEDEFDGEGPLAAAGRELEEETGYRAEMLEDLGCFWSSPGMVSESFTLVRARNLTKVSEGGGVGGENITVHRVALADIGNFVAAKRAAGCGIDVRMLLLLGQELLAGE</sequence>
<keyword evidence="5 9" id="KW-0378">Hydrolase</keyword>
<dbReference type="RefSeq" id="WP_221557746.1">
    <property type="nucleotide sequence ID" value="NZ_JAIGNO010000004.1"/>
</dbReference>
<evidence type="ECO:0000256" key="2">
    <source>
        <dbReference type="ARBA" id="ARBA00001946"/>
    </source>
</evidence>
<protein>
    <recommendedName>
        <fullName evidence="4">GDP-mannose pyrophosphatase</fullName>
    </recommendedName>
    <alternativeName>
        <fullName evidence="6">GDP-mannose hydrolase</fullName>
    </alternativeName>
    <alternativeName>
        <fullName evidence="7">GDPMK</fullName>
    </alternativeName>
</protein>
<comment type="catalytic activity">
    <reaction evidence="1">
        <text>GDP-alpha-D-mannose + H2O = alpha-D-mannose 1-phosphate + GMP + 2 H(+)</text>
        <dbReference type="Rhea" id="RHEA:27978"/>
        <dbReference type="ChEBI" id="CHEBI:15377"/>
        <dbReference type="ChEBI" id="CHEBI:15378"/>
        <dbReference type="ChEBI" id="CHEBI:57527"/>
        <dbReference type="ChEBI" id="CHEBI:58115"/>
        <dbReference type="ChEBI" id="CHEBI:58409"/>
    </reaction>
</comment>
<dbReference type="SUPFAM" id="SSF55811">
    <property type="entry name" value="Nudix"/>
    <property type="match status" value="1"/>
</dbReference>
<dbReference type="PROSITE" id="PS51462">
    <property type="entry name" value="NUDIX"/>
    <property type="match status" value="1"/>
</dbReference>
<proteinExistence type="inferred from homology"/>
<dbReference type="InterPro" id="IPR000086">
    <property type="entry name" value="NUDIX_hydrolase_dom"/>
</dbReference>
<evidence type="ECO:0000313" key="9">
    <source>
        <dbReference type="EMBL" id="MBX7482477.1"/>
    </source>
</evidence>
<dbReference type="Proteomes" id="UP000755104">
    <property type="component" value="Unassembled WGS sequence"/>
</dbReference>
<dbReference type="Gene3D" id="3.90.79.10">
    <property type="entry name" value="Nucleoside Triphosphate Pyrophosphohydrolase"/>
    <property type="match status" value="1"/>
</dbReference>
<evidence type="ECO:0000256" key="1">
    <source>
        <dbReference type="ARBA" id="ARBA00000847"/>
    </source>
</evidence>
<reference evidence="9 10" key="1">
    <citation type="submission" date="2021-08" db="EMBL/GenBank/DDBJ databases">
        <title>Comparative Genomics Analysis of the Genus Qipengyuania Reveals Extensive Genetic Diversity and Metabolic Versatility, Including the Description of Fifteen Novel Species.</title>
        <authorList>
            <person name="Liu Y."/>
        </authorList>
    </citation>
    <scope>NUCLEOTIDE SEQUENCE [LARGE SCALE GENOMIC DNA]</scope>
    <source>
        <strain evidence="9 10">6D47A</strain>
    </source>
</reference>
<dbReference type="CDD" id="cd03424">
    <property type="entry name" value="NUDIX_ADPRase_Nudt5_UGPPase_Nudt14"/>
    <property type="match status" value="1"/>
</dbReference>
<feature type="domain" description="Nudix hydrolase" evidence="8">
    <location>
        <begin position="34"/>
        <end position="169"/>
    </location>
</feature>
<comment type="similarity">
    <text evidence="3">Belongs to the Nudix hydrolase family. NudK subfamily.</text>
</comment>
<comment type="cofactor">
    <cofactor evidence="2">
        <name>Mg(2+)</name>
        <dbReference type="ChEBI" id="CHEBI:18420"/>
    </cofactor>
</comment>